<name>A0A2T1GC33_9CYAN</name>
<evidence type="ECO:0000313" key="2">
    <source>
        <dbReference type="EMBL" id="PSB54926.1"/>
    </source>
</evidence>
<protein>
    <recommendedName>
        <fullName evidence="4">AMIN domain-containing protein</fullName>
    </recommendedName>
</protein>
<evidence type="ECO:0000313" key="3">
    <source>
        <dbReference type="Proteomes" id="UP000238937"/>
    </source>
</evidence>
<dbReference type="RefSeq" id="WP_106307142.1">
    <property type="nucleotide sequence ID" value="NZ_PVWO01000223.1"/>
</dbReference>
<feature type="signal peptide" evidence="1">
    <location>
        <begin position="1"/>
        <end position="28"/>
    </location>
</feature>
<accession>A0A2T1GC33</accession>
<feature type="chain" id="PRO_5015610498" description="AMIN domain-containing protein" evidence="1">
    <location>
        <begin position="29"/>
        <end position="147"/>
    </location>
</feature>
<sequence>MKIRSLFIFVTAIFALLPLVSIATPGHAAPNLLAQLSTPQPQVDEVLDLGTIRPDAKLEPFLRFTVPQNQSFYKLSPPKPIPFTLGSTGAYLGAGSSRNVAVKIGIDRNIPGLHSQIITISGNDGQPFKKVLVKVNILPHNTIPKSG</sequence>
<evidence type="ECO:0000256" key="1">
    <source>
        <dbReference type="SAM" id="SignalP"/>
    </source>
</evidence>
<reference evidence="2 3" key="1">
    <citation type="submission" date="2018-03" db="EMBL/GenBank/DDBJ databases">
        <title>The ancient ancestry and fast evolution of plastids.</title>
        <authorList>
            <person name="Moore K.R."/>
            <person name="Magnabosco C."/>
            <person name="Momper L."/>
            <person name="Gold D.A."/>
            <person name="Bosak T."/>
            <person name="Fournier G.P."/>
        </authorList>
    </citation>
    <scope>NUCLEOTIDE SEQUENCE [LARGE SCALE GENOMIC DNA]</scope>
    <source>
        <strain evidence="2 3">CCALA 037</strain>
    </source>
</reference>
<dbReference type="AlphaFoldDB" id="A0A2T1GC33"/>
<dbReference type="EMBL" id="PVWO01000223">
    <property type="protein sequence ID" value="PSB54926.1"/>
    <property type="molecule type" value="Genomic_DNA"/>
</dbReference>
<dbReference type="Proteomes" id="UP000238937">
    <property type="component" value="Unassembled WGS sequence"/>
</dbReference>
<comment type="caution">
    <text evidence="2">The sequence shown here is derived from an EMBL/GenBank/DDBJ whole genome shotgun (WGS) entry which is preliminary data.</text>
</comment>
<keyword evidence="3" id="KW-1185">Reference proteome</keyword>
<organism evidence="2 3">
    <name type="scientific">Chamaesiphon polymorphus CCALA 037</name>
    <dbReference type="NCBI Taxonomy" id="2107692"/>
    <lineage>
        <taxon>Bacteria</taxon>
        <taxon>Bacillati</taxon>
        <taxon>Cyanobacteriota</taxon>
        <taxon>Cyanophyceae</taxon>
        <taxon>Gomontiellales</taxon>
        <taxon>Chamaesiphonaceae</taxon>
        <taxon>Chamaesiphon</taxon>
    </lineage>
</organism>
<proteinExistence type="predicted"/>
<evidence type="ECO:0008006" key="4">
    <source>
        <dbReference type="Google" id="ProtNLM"/>
    </source>
</evidence>
<keyword evidence="1" id="KW-0732">Signal</keyword>
<gene>
    <name evidence="2" type="ORF">C7B77_16680</name>
</gene>